<dbReference type="Proteomes" id="UP000267268">
    <property type="component" value="Chromosome 1"/>
</dbReference>
<name>A0A3Q9FRG2_9BACT</name>
<comment type="similarity">
    <text evidence="1">Belongs to the universal stress protein A family.</text>
</comment>
<dbReference type="InterPro" id="IPR006016">
    <property type="entry name" value="UspA"/>
</dbReference>
<gene>
    <name evidence="3" type="ORF">EI427_11345</name>
</gene>
<dbReference type="InterPro" id="IPR014729">
    <property type="entry name" value="Rossmann-like_a/b/a_fold"/>
</dbReference>
<protein>
    <submittedName>
        <fullName evidence="3">Universal stress protein</fullName>
    </submittedName>
</protein>
<dbReference type="PANTHER" id="PTHR46268:SF6">
    <property type="entry name" value="UNIVERSAL STRESS PROTEIN UP12"/>
    <property type="match status" value="1"/>
</dbReference>
<dbReference type="EMBL" id="CP034562">
    <property type="protein sequence ID" value="AZQ62806.1"/>
    <property type="molecule type" value="Genomic_DNA"/>
</dbReference>
<keyword evidence="4" id="KW-1185">Reference proteome</keyword>
<proteinExistence type="inferred from homology"/>
<dbReference type="SUPFAM" id="SSF52402">
    <property type="entry name" value="Adenine nucleotide alpha hydrolases-like"/>
    <property type="match status" value="2"/>
</dbReference>
<dbReference type="Gene3D" id="3.40.50.620">
    <property type="entry name" value="HUPs"/>
    <property type="match status" value="2"/>
</dbReference>
<dbReference type="AlphaFoldDB" id="A0A3Q9FRG2"/>
<evidence type="ECO:0000259" key="2">
    <source>
        <dbReference type="Pfam" id="PF00582"/>
    </source>
</evidence>
<dbReference type="PRINTS" id="PR01438">
    <property type="entry name" value="UNVRSLSTRESS"/>
</dbReference>
<sequence length="309" mass="34501">MSLFRRTLVALDGSEKDKKLLEHASRHIAMGKVEKLYFIHVQKSLNLPKELTDKYPDMLSPLDESISKTMDALIHKYIKNIGSYNYELMIEEGDPAETIIKMSKRKQVDIVIIGKNSTGERTGSVARKVASFAPCSVLFAPELLPEDRTTPNILLPLNFSDSSKDALEQTEELAKLVKDSKVIAINCFRVPHGYSSTGKSYEEVAKILSEISEKKLDNFVAQTGKSEHDIKTEPVLIGEDESKFDAIYKTAKEVSADLIVVGSKSRTFMASMVLSSTAEKLLSSDINLPILIYKSKGKALDIFNFFDRI</sequence>
<dbReference type="Pfam" id="PF00582">
    <property type="entry name" value="Usp"/>
    <property type="match status" value="2"/>
</dbReference>
<organism evidence="3 4">
    <name type="scientific">Flammeovirga pectinis</name>
    <dbReference type="NCBI Taxonomy" id="2494373"/>
    <lineage>
        <taxon>Bacteria</taxon>
        <taxon>Pseudomonadati</taxon>
        <taxon>Bacteroidota</taxon>
        <taxon>Cytophagia</taxon>
        <taxon>Cytophagales</taxon>
        <taxon>Flammeovirgaceae</taxon>
        <taxon>Flammeovirga</taxon>
    </lineage>
</organism>
<dbReference type="InterPro" id="IPR006015">
    <property type="entry name" value="Universal_stress_UspA"/>
</dbReference>
<dbReference type="PANTHER" id="PTHR46268">
    <property type="entry name" value="STRESS RESPONSE PROTEIN NHAX"/>
    <property type="match status" value="1"/>
</dbReference>
<evidence type="ECO:0000256" key="1">
    <source>
        <dbReference type="ARBA" id="ARBA00008791"/>
    </source>
</evidence>
<dbReference type="KEGG" id="fll:EI427_11345"/>
<evidence type="ECO:0000313" key="4">
    <source>
        <dbReference type="Proteomes" id="UP000267268"/>
    </source>
</evidence>
<dbReference type="CDD" id="cd00293">
    <property type="entry name" value="USP-like"/>
    <property type="match status" value="2"/>
</dbReference>
<feature type="domain" description="UspA" evidence="2">
    <location>
        <begin position="152"/>
        <end position="283"/>
    </location>
</feature>
<evidence type="ECO:0000313" key="3">
    <source>
        <dbReference type="EMBL" id="AZQ62806.1"/>
    </source>
</evidence>
<dbReference type="OrthoDB" id="1522996at2"/>
<dbReference type="RefSeq" id="WP_126614672.1">
    <property type="nucleotide sequence ID" value="NZ_CP034562.1"/>
</dbReference>
<accession>A0A3Q9FRG2</accession>
<reference evidence="3 4" key="1">
    <citation type="submission" date="2018-12" db="EMBL/GenBank/DDBJ databases">
        <title>Flammeovirga pectinis sp. nov., isolated from the gut of the Korean scallop, Patinopecten yessoensis.</title>
        <authorList>
            <person name="Bae J.-W."/>
            <person name="Jeong Y.-S."/>
            <person name="Kang W."/>
        </authorList>
    </citation>
    <scope>NUCLEOTIDE SEQUENCE [LARGE SCALE GENOMIC DNA]</scope>
    <source>
        <strain evidence="3 4">L12M1</strain>
    </source>
</reference>
<feature type="domain" description="UspA" evidence="2">
    <location>
        <begin position="4"/>
        <end position="139"/>
    </location>
</feature>